<sequence>MTNEINPTPFDRSVLSTLRSLIPNRDVHSLAEAKQVAEHQAIRLLQLHGIDDGPIPVEFIAELPKIEIELVEAPVSGAGFWNGNAWIIQLNKHENYRRQRFTLAHEYKHIIDHNRADGLYLGSKDLPAEEQAEHAADYFAGCLLVPKMLLKRAYYGGMQRPSHLANYFQVSEVAILVRLRQTGIVEPSPRCQPASTPFSRSWQYRMNRRTRLQGV</sequence>
<dbReference type="InterPro" id="IPR010359">
    <property type="entry name" value="IrrE_HExxH"/>
</dbReference>
<gene>
    <name evidence="2" type="ORF">FHU41_001390</name>
</gene>
<dbReference type="Proteomes" id="UP000521748">
    <property type="component" value="Unassembled WGS sequence"/>
</dbReference>
<proteinExistence type="predicted"/>
<dbReference type="Pfam" id="PF06114">
    <property type="entry name" value="Peptidase_M78"/>
    <property type="match status" value="1"/>
</dbReference>
<dbReference type="PANTHER" id="PTHR43236">
    <property type="entry name" value="ANTITOXIN HIGA1"/>
    <property type="match status" value="1"/>
</dbReference>
<evidence type="ECO:0000259" key="1">
    <source>
        <dbReference type="Pfam" id="PF06114"/>
    </source>
</evidence>
<comment type="caution">
    <text evidence="2">The sequence shown here is derived from an EMBL/GenBank/DDBJ whole genome shotgun (WGS) entry which is preliminary data.</text>
</comment>
<dbReference type="PANTHER" id="PTHR43236:SF2">
    <property type="entry name" value="BLL0069 PROTEIN"/>
    <property type="match status" value="1"/>
</dbReference>
<dbReference type="EMBL" id="JACBYQ010000001">
    <property type="protein sequence ID" value="NYE95169.1"/>
    <property type="molecule type" value="Genomic_DNA"/>
</dbReference>
<name>A0A7Y9LT68_9MICC</name>
<evidence type="ECO:0000313" key="2">
    <source>
        <dbReference type="EMBL" id="NYE95169.1"/>
    </source>
</evidence>
<evidence type="ECO:0000313" key="3">
    <source>
        <dbReference type="Proteomes" id="UP000521748"/>
    </source>
</evidence>
<dbReference type="Gene3D" id="1.10.10.2910">
    <property type="match status" value="1"/>
</dbReference>
<keyword evidence="3" id="KW-1185">Reference proteome</keyword>
<dbReference type="InterPro" id="IPR052345">
    <property type="entry name" value="Rad_response_metalloprotease"/>
</dbReference>
<organism evidence="2 3">
    <name type="scientific">Psychromicrobium silvestre</name>
    <dbReference type="NCBI Taxonomy" id="1645614"/>
    <lineage>
        <taxon>Bacteria</taxon>
        <taxon>Bacillati</taxon>
        <taxon>Actinomycetota</taxon>
        <taxon>Actinomycetes</taxon>
        <taxon>Micrococcales</taxon>
        <taxon>Micrococcaceae</taxon>
        <taxon>Psychromicrobium</taxon>
    </lineage>
</organism>
<dbReference type="RefSeq" id="WP_179388847.1">
    <property type="nucleotide sequence ID" value="NZ_JACBYQ010000001.1"/>
</dbReference>
<feature type="domain" description="IrrE N-terminal-like" evidence="1">
    <location>
        <begin position="70"/>
        <end position="179"/>
    </location>
</feature>
<dbReference type="AlphaFoldDB" id="A0A7Y9LT68"/>
<reference evidence="2 3" key="1">
    <citation type="submission" date="2020-07" db="EMBL/GenBank/DDBJ databases">
        <title>Sequencing the genomes of 1000 actinobacteria strains.</title>
        <authorList>
            <person name="Klenk H.-P."/>
        </authorList>
    </citation>
    <scope>NUCLEOTIDE SEQUENCE [LARGE SCALE GENOMIC DNA]</scope>
    <source>
        <strain evidence="2 3">DSM 102047</strain>
    </source>
</reference>
<protein>
    <submittedName>
        <fullName evidence="2">Zn-dependent peptidase ImmA (M78 family)</fullName>
    </submittedName>
</protein>
<accession>A0A7Y9LT68</accession>